<proteinExistence type="predicted"/>
<name>A0ACB7V7M5_DIOAL</name>
<dbReference type="EMBL" id="CM037021">
    <property type="protein sequence ID" value="KAH7669309.1"/>
    <property type="molecule type" value="Genomic_DNA"/>
</dbReference>
<evidence type="ECO:0000313" key="1">
    <source>
        <dbReference type="EMBL" id="KAH7669309.1"/>
    </source>
</evidence>
<organism evidence="1 2">
    <name type="scientific">Dioscorea alata</name>
    <name type="common">Purple yam</name>
    <dbReference type="NCBI Taxonomy" id="55571"/>
    <lineage>
        <taxon>Eukaryota</taxon>
        <taxon>Viridiplantae</taxon>
        <taxon>Streptophyta</taxon>
        <taxon>Embryophyta</taxon>
        <taxon>Tracheophyta</taxon>
        <taxon>Spermatophyta</taxon>
        <taxon>Magnoliopsida</taxon>
        <taxon>Liliopsida</taxon>
        <taxon>Dioscoreales</taxon>
        <taxon>Dioscoreaceae</taxon>
        <taxon>Dioscorea</taxon>
    </lineage>
</organism>
<accession>A0ACB7V7M5</accession>
<reference evidence="2" key="1">
    <citation type="journal article" date="2022" name="Nat. Commun.">
        <title>Chromosome evolution and the genetic basis of agronomically important traits in greater yam.</title>
        <authorList>
            <person name="Bredeson J.V."/>
            <person name="Lyons J.B."/>
            <person name="Oniyinde I.O."/>
            <person name="Okereke N.R."/>
            <person name="Kolade O."/>
            <person name="Nnabue I."/>
            <person name="Nwadili C.O."/>
            <person name="Hribova E."/>
            <person name="Parker M."/>
            <person name="Nwogha J."/>
            <person name="Shu S."/>
            <person name="Carlson J."/>
            <person name="Kariba R."/>
            <person name="Muthemba S."/>
            <person name="Knop K."/>
            <person name="Barton G.J."/>
            <person name="Sherwood A.V."/>
            <person name="Lopez-Montes A."/>
            <person name="Asiedu R."/>
            <person name="Jamnadass R."/>
            <person name="Muchugi A."/>
            <person name="Goodstein D."/>
            <person name="Egesi C.N."/>
            <person name="Featherston J."/>
            <person name="Asfaw A."/>
            <person name="Simpson G.G."/>
            <person name="Dolezel J."/>
            <person name="Hendre P.S."/>
            <person name="Van Deynze A."/>
            <person name="Kumar P.L."/>
            <person name="Obidiegwu J.E."/>
            <person name="Bhattacharjee R."/>
            <person name="Rokhsar D.S."/>
        </authorList>
    </citation>
    <scope>NUCLEOTIDE SEQUENCE [LARGE SCALE GENOMIC DNA]</scope>
    <source>
        <strain evidence="2">cv. TDa95/00328</strain>
    </source>
</reference>
<gene>
    <name evidence="1" type="ORF">IHE45_11G069200</name>
</gene>
<keyword evidence="2" id="KW-1185">Reference proteome</keyword>
<evidence type="ECO:0000313" key="2">
    <source>
        <dbReference type="Proteomes" id="UP000827976"/>
    </source>
</evidence>
<keyword evidence="1" id="KW-0560">Oxidoreductase</keyword>
<dbReference type="Proteomes" id="UP000827976">
    <property type="component" value="Chromosome 11"/>
</dbReference>
<protein>
    <submittedName>
        <fullName evidence="1">Ferredoxin--NADP(+) reductase protein</fullName>
        <ecNumber evidence="1">1.18.1.2</ecNumber>
    </submittedName>
</protein>
<comment type="caution">
    <text evidence="1">The sequence shown here is derived from an EMBL/GenBank/DDBJ whole genome shotgun (WGS) entry which is preliminary data.</text>
</comment>
<sequence>MALKTEMKALKVELAKIPPARIVYKAGDPDITRVVSVETLVGPKGEVGEVCHIVLDHGGQFHFVEGQYLGVIFPPDGDVDGLHYTQFCHALNAYSMASCRDGDFFHGKRLSLCVRRAELSPESVSNYLCNLKQGDEVHIKGPFGEEMVFPEDPKAIHIMVATTTGIAPFRSNIQRLFVDPHTTIPFKGYAWLIAGADNYNSLLYDLEFSKIMDKIPDHFRYQTALNNSVADRIYENGDQIFTGLDEGAYIYFAGSASMMPGIYSDISDNC</sequence>
<dbReference type="EC" id="1.18.1.2" evidence="1"/>